<name>A0ABR4QBL8_9CEST</name>
<dbReference type="EMBL" id="JAKROA010000005">
    <property type="protein sequence ID" value="KAL5106840.1"/>
    <property type="molecule type" value="Genomic_DNA"/>
</dbReference>
<protein>
    <submittedName>
        <fullName evidence="2">Uncharacterized protein</fullName>
    </submittedName>
</protein>
<keyword evidence="3" id="KW-1185">Reference proteome</keyword>
<accession>A0ABR4QBL8</accession>
<evidence type="ECO:0000256" key="1">
    <source>
        <dbReference type="SAM" id="MobiDB-lite"/>
    </source>
</evidence>
<proteinExistence type="predicted"/>
<comment type="caution">
    <text evidence="2">The sequence shown here is derived from an EMBL/GenBank/DDBJ whole genome shotgun (WGS) entry which is preliminary data.</text>
</comment>
<evidence type="ECO:0000313" key="3">
    <source>
        <dbReference type="Proteomes" id="UP001651158"/>
    </source>
</evidence>
<sequence>MGKQNTGFQLKWTVRGVEEGEEAPKESSPFAGVQVEWQQTSAVEDHNAINCGALKTVGTKVVGERKQGDLSTGHSSMFSRFFFFSFEQQKRRLIAQLPFWPQCSDEEEWVVEEPRRSASQRRRGRENAMSYSGKAKKGKATLPCHTTLGSERSQCAPATAKSIRHLLDFSRLPFGWKAKRLREERKAVLPPLAEECMQLAAERAAPLMDGMAQVTRPRISIQPFNARHIDVVTKYAQRGLCNVNGGGVETNAAVVCVVSEDVLHFTRAEDNLAHHSLVPINDTTTCSRVHVSSREEGRTGEAVREVSFTPALLVSVESVQGAATLHPHRQSSRRCVACAACISFHNTSAVRHAPAAQVVMGETAPDGWHHVAYAPPPPTWYEMPPERMSTPASPYVAADTALLGKHGRPATPPSSIWSVILKARAQEVASTSARSPRIVESSSPTLHLAPYSTSSSSRSSVTTVILLVYLLVILQLIRDIWCSWTADGILIGLGEEVEKRGRAECMSLAAVVSLFGQGPPFILMQSTIHWAPFPPNRDSRDAQSSEQQLGHLRGLATRLRCLHLIRVLCASVCNAQSSPLLSYSLHCESGTTQVQCRGRVMDVRSISLAFIKWALVSEAEPLCCETGACTS</sequence>
<evidence type="ECO:0000313" key="2">
    <source>
        <dbReference type="EMBL" id="KAL5106840.1"/>
    </source>
</evidence>
<reference evidence="2 3" key="1">
    <citation type="journal article" date="2022" name="Front. Cell. Infect. Microbiol.">
        <title>The Genomes of Two Strains of Taenia crassiceps the Animal Model for the Study of Human Cysticercosis.</title>
        <authorList>
            <person name="Bobes R.J."/>
            <person name="Estrada K."/>
            <person name="Rios-Valencia D.G."/>
            <person name="Calderon-Gallegos A."/>
            <person name="de la Torre P."/>
            <person name="Carrero J.C."/>
            <person name="Sanchez-Flores A."/>
            <person name="Laclette J.P."/>
        </authorList>
    </citation>
    <scope>NUCLEOTIDE SEQUENCE [LARGE SCALE GENOMIC DNA]</scope>
    <source>
        <strain evidence="2">WFUcys</strain>
    </source>
</reference>
<gene>
    <name evidence="2" type="ORF">TcWFU_005263</name>
</gene>
<dbReference type="Proteomes" id="UP001651158">
    <property type="component" value="Unassembled WGS sequence"/>
</dbReference>
<organism evidence="2 3">
    <name type="scientific">Taenia crassiceps</name>
    <dbReference type="NCBI Taxonomy" id="6207"/>
    <lineage>
        <taxon>Eukaryota</taxon>
        <taxon>Metazoa</taxon>
        <taxon>Spiralia</taxon>
        <taxon>Lophotrochozoa</taxon>
        <taxon>Platyhelminthes</taxon>
        <taxon>Cestoda</taxon>
        <taxon>Eucestoda</taxon>
        <taxon>Cyclophyllidea</taxon>
        <taxon>Taeniidae</taxon>
        <taxon>Taenia</taxon>
    </lineage>
</organism>
<feature type="region of interest" description="Disordered" evidence="1">
    <location>
        <begin position="115"/>
        <end position="136"/>
    </location>
</feature>